<dbReference type="Proteomes" id="UP000663671">
    <property type="component" value="Chromosome 1"/>
</dbReference>
<dbReference type="VEuPathDB" id="FungiDB:I7I51_01515"/>
<reference evidence="1" key="1">
    <citation type="submission" date="2021-01" db="EMBL/GenBank/DDBJ databases">
        <title>Chromosome-level genome assembly of a human fungal pathogen reveals clustering of transcriptionally co-regulated genes.</title>
        <authorList>
            <person name="Voorhies M."/>
            <person name="Cohen S."/>
            <person name="Shea T.P."/>
            <person name="Petrus S."/>
            <person name="Munoz J.F."/>
            <person name="Poplawski S."/>
            <person name="Goldman W.E."/>
            <person name="Michael T."/>
            <person name="Cuomo C.A."/>
            <person name="Sil A."/>
            <person name="Beyhan S."/>
        </authorList>
    </citation>
    <scope>NUCLEOTIDE SEQUENCE</scope>
    <source>
        <strain evidence="1">WU24</strain>
    </source>
</reference>
<accession>A0A8A1MCX6</accession>
<dbReference type="OrthoDB" id="4772757at2759"/>
<evidence type="ECO:0000313" key="2">
    <source>
        <dbReference type="Proteomes" id="UP000663671"/>
    </source>
</evidence>
<evidence type="ECO:0000313" key="1">
    <source>
        <dbReference type="EMBL" id="QSS64448.1"/>
    </source>
</evidence>
<name>A0A8A1MCX6_AJECA</name>
<proteinExistence type="predicted"/>
<evidence type="ECO:0008006" key="3">
    <source>
        <dbReference type="Google" id="ProtNLM"/>
    </source>
</evidence>
<dbReference type="Gene3D" id="1.25.40.20">
    <property type="entry name" value="Ankyrin repeat-containing domain"/>
    <property type="match status" value="1"/>
</dbReference>
<sequence length="67" mass="7219">MTVELLVGSSNSLLRNFRLWFKKEAEINSRDSGGHTAVVKVLLEAGASSDSADEVGGTPLLYALYCM</sequence>
<dbReference type="SUPFAM" id="SSF48403">
    <property type="entry name" value="Ankyrin repeat"/>
    <property type="match status" value="1"/>
</dbReference>
<dbReference type="InterPro" id="IPR036770">
    <property type="entry name" value="Ankyrin_rpt-contain_sf"/>
</dbReference>
<protein>
    <recommendedName>
        <fullName evidence="3">Ankyrin repeat protein</fullName>
    </recommendedName>
</protein>
<dbReference type="EMBL" id="CP069114">
    <property type="protein sequence ID" value="QSS64448.1"/>
    <property type="molecule type" value="Genomic_DNA"/>
</dbReference>
<gene>
    <name evidence="1" type="ORF">I7I51_01515</name>
</gene>
<dbReference type="AlphaFoldDB" id="A0A8A1MCX6"/>
<organism evidence="1 2">
    <name type="scientific">Ajellomyces capsulatus</name>
    <name type="common">Darling's disease fungus</name>
    <name type="synonym">Histoplasma capsulatum</name>
    <dbReference type="NCBI Taxonomy" id="5037"/>
    <lineage>
        <taxon>Eukaryota</taxon>
        <taxon>Fungi</taxon>
        <taxon>Dikarya</taxon>
        <taxon>Ascomycota</taxon>
        <taxon>Pezizomycotina</taxon>
        <taxon>Eurotiomycetes</taxon>
        <taxon>Eurotiomycetidae</taxon>
        <taxon>Onygenales</taxon>
        <taxon>Ajellomycetaceae</taxon>
        <taxon>Histoplasma</taxon>
    </lineage>
</organism>